<dbReference type="Gene3D" id="1.10.10.10">
    <property type="entry name" value="Winged helix-like DNA-binding domain superfamily/Winged helix DNA-binding domain"/>
    <property type="match status" value="1"/>
</dbReference>
<dbReference type="InterPro" id="IPR051011">
    <property type="entry name" value="Metal_resp_trans_reg"/>
</dbReference>
<evidence type="ECO:0000256" key="3">
    <source>
        <dbReference type="ARBA" id="ARBA00023163"/>
    </source>
</evidence>
<comment type="caution">
    <text evidence="5">The sequence shown here is derived from an EMBL/GenBank/DDBJ whole genome shotgun (WGS) entry which is preliminary data.</text>
</comment>
<organism evidence="5 6">
    <name type="scientific">Phytoactinopolyspora mesophila</name>
    <dbReference type="NCBI Taxonomy" id="2650750"/>
    <lineage>
        <taxon>Bacteria</taxon>
        <taxon>Bacillati</taxon>
        <taxon>Actinomycetota</taxon>
        <taxon>Actinomycetes</taxon>
        <taxon>Jiangellales</taxon>
        <taxon>Jiangellaceae</taxon>
        <taxon>Phytoactinopolyspora</taxon>
    </lineage>
</organism>
<evidence type="ECO:0000313" key="5">
    <source>
        <dbReference type="EMBL" id="NDL58524.1"/>
    </source>
</evidence>
<evidence type="ECO:0000313" key="6">
    <source>
        <dbReference type="Proteomes" id="UP000460435"/>
    </source>
</evidence>
<dbReference type="RefSeq" id="WP_162451225.1">
    <property type="nucleotide sequence ID" value="NZ_WLZY01000005.1"/>
</dbReference>
<dbReference type="PANTHER" id="PTHR43132">
    <property type="entry name" value="ARSENICAL RESISTANCE OPERON REPRESSOR ARSR-RELATED"/>
    <property type="match status" value="1"/>
</dbReference>
<dbReference type="InterPro" id="IPR011991">
    <property type="entry name" value="ArsR-like_HTH"/>
</dbReference>
<keyword evidence="1" id="KW-0805">Transcription regulation</keyword>
<dbReference type="GO" id="GO:0003700">
    <property type="term" value="F:DNA-binding transcription factor activity"/>
    <property type="evidence" value="ECO:0007669"/>
    <property type="project" value="InterPro"/>
</dbReference>
<reference evidence="5 6" key="1">
    <citation type="submission" date="2019-11" db="EMBL/GenBank/DDBJ databases">
        <authorList>
            <person name="Li X.-J."/>
            <person name="Feng X.-M."/>
        </authorList>
    </citation>
    <scope>NUCLEOTIDE SEQUENCE [LARGE SCALE GENOMIC DNA]</scope>
    <source>
        <strain evidence="5 6">XMNu-373</strain>
    </source>
</reference>
<protein>
    <submittedName>
        <fullName evidence="5">Helix-turn-helix domain-containing protein</fullName>
    </submittedName>
</protein>
<dbReference type="Proteomes" id="UP000460435">
    <property type="component" value="Unassembled WGS sequence"/>
</dbReference>
<dbReference type="SMART" id="SM00418">
    <property type="entry name" value="HTH_ARSR"/>
    <property type="match status" value="1"/>
</dbReference>
<gene>
    <name evidence="5" type="ORF">F7O44_15755</name>
</gene>
<dbReference type="Pfam" id="PF12840">
    <property type="entry name" value="HTH_20"/>
    <property type="match status" value="1"/>
</dbReference>
<dbReference type="EMBL" id="WLZY01000005">
    <property type="protein sequence ID" value="NDL58524.1"/>
    <property type="molecule type" value="Genomic_DNA"/>
</dbReference>
<dbReference type="InterPro" id="IPR036390">
    <property type="entry name" value="WH_DNA-bd_sf"/>
</dbReference>
<evidence type="ECO:0000256" key="2">
    <source>
        <dbReference type="ARBA" id="ARBA00023125"/>
    </source>
</evidence>
<dbReference type="CDD" id="cd00090">
    <property type="entry name" value="HTH_ARSR"/>
    <property type="match status" value="1"/>
</dbReference>
<feature type="domain" description="HTH arsR-type" evidence="4">
    <location>
        <begin position="247"/>
        <end position="319"/>
    </location>
</feature>
<dbReference type="SUPFAM" id="SSF46785">
    <property type="entry name" value="Winged helix' DNA-binding domain"/>
    <property type="match status" value="1"/>
</dbReference>
<dbReference type="InterPro" id="IPR036388">
    <property type="entry name" value="WH-like_DNA-bd_sf"/>
</dbReference>
<name>A0A7K3M5D5_9ACTN</name>
<sequence length="325" mass="34890">MLQLAFSPQDVALTRLAFSPLWEAVASVRVLQNPAAHTLHLPWVKRVRPLLDDARADLSLFTGLTSPYPQYLPGFLAPTPTTPTPDLATELASLRETDPHDVRQAVASLRNVPAAATLLDDPAAGLRRLSTAIESYWELVLEPWWPRIRNLLEGDVLYRARSIADGGAHGLLDDLDPAIRWREGVLSVAHASVADTRQLAGRGLVLVPSVFVWPRVASKTSPPWQPVLRYPARGIATLWENGTGTPGSLSAVVGRTRATLLTELAAPASTTELAQRTSLSAGGVSQHLSALRAAGLVAGHRVGRTVLYVRTPLGDGLARPGDAMP</sequence>
<dbReference type="Pfam" id="PF19361">
    <property type="entry name" value="DUF5937"/>
    <property type="match status" value="1"/>
</dbReference>
<keyword evidence="6" id="KW-1185">Reference proteome</keyword>
<dbReference type="AlphaFoldDB" id="A0A7K3M5D5"/>
<keyword evidence="3" id="KW-0804">Transcription</keyword>
<dbReference type="PANTHER" id="PTHR43132:SF6">
    <property type="entry name" value="HTH-TYPE TRANSCRIPTIONAL REPRESSOR CZRA"/>
    <property type="match status" value="1"/>
</dbReference>
<evidence type="ECO:0000256" key="1">
    <source>
        <dbReference type="ARBA" id="ARBA00023015"/>
    </source>
</evidence>
<dbReference type="InterPro" id="IPR045981">
    <property type="entry name" value="DUF5937"/>
</dbReference>
<accession>A0A7K3M5D5</accession>
<dbReference type="InterPro" id="IPR001845">
    <property type="entry name" value="HTH_ArsR_DNA-bd_dom"/>
</dbReference>
<proteinExistence type="predicted"/>
<dbReference type="GO" id="GO:0003677">
    <property type="term" value="F:DNA binding"/>
    <property type="evidence" value="ECO:0007669"/>
    <property type="project" value="UniProtKB-KW"/>
</dbReference>
<evidence type="ECO:0000259" key="4">
    <source>
        <dbReference type="SMART" id="SM00418"/>
    </source>
</evidence>
<keyword evidence="2" id="KW-0238">DNA-binding</keyword>